<evidence type="ECO:0000256" key="4">
    <source>
        <dbReference type="ARBA" id="ARBA00022777"/>
    </source>
</evidence>
<keyword evidence="2 7" id="KW-0808">Transferase</keyword>
<keyword evidence="3 7" id="KW-0547">Nucleotide-binding</keyword>
<feature type="binding site" evidence="7">
    <location>
        <position position="70"/>
    </location>
    <ligand>
        <name>ATP</name>
        <dbReference type="ChEBI" id="CHEBI:30616"/>
    </ligand>
</feature>
<dbReference type="InterPro" id="IPR003414">
    <property type="entry name" value="PP_kinase"/>
</dbReference>
<comment type="similarity">
    <text evidence="7 8">Belongs to the polyphosphate kinase 1 (PPK1) family.</text>
</comment>
<dbReference type="NCBIfam" id="NF003921">
    <property type="entry name" value="PRK05443.2-2"/>
    <property type="match status" value="1"/>
</dbReference>
<dbReference type="NCBIfam" id="NF003918">
    <property type="entry name" value="PRK05443.1-2"/>
    <property type="match status" value="1"/>
</dbReference>
<evidence type="ECO:0000256" key="6">
    <source>
        <dbReference type="ARBA" id="ARBA00022842"/>
    </source>
</evidence>
<proteinExistence type="inferred from homology"/>
<comment type="function">
    <text evidence="7 8">Catalyzes the reversible transfer of the terminal phosphate of ATP to form a long-chain polyphosphate (polyP).</text>
</comment>
<dbReference type="GO" id="GO:0046872">
    <property type="term" value="F:metal ion binding"/>
    <property type="evidence" value="ECO:0007669"/>
    <property type="project" value="UniProtKB-KW"/>
</dbReference>
<reference evidence="10" key="2">
    <citation type="journal article" date="2022" name="Microbiol. Resour. Announc.">
        <title>Metagenome Sequencing to Explore Phylogenomics of Terrestrial Cyanobacteria.</title>
        <authorList>
            <person name="Ward R.D."/>
            <person name="Stajich J.E."/>
            <person name="Johansen J.R."/>
            <person name="Huntemann M."/>
            <person name="Clum A."/>
            <person name="Foster B."/>
            <person name="Foster B."/>
            <person name="Roux S."/>
            <person name="Palaniappan K."/>
            <person name="Varghese N."/>
            <person name="Mukherjee S."/>
            <person name="Reddy T.B.K."/>
            <person name="Daum C."/>
            <person name="Copeland A."/>
            <person name="Chen I.A."/>
            <person name="Ivanova N.N."/>
            <person name="Kyrpides N.C."/>
            <person name="Shapiro N."/>
            <person name="Eloe-Fadrosh E.A."/>
            <person name="Pietrasiak N."/>
        </authorList>
    </citation>
    <scope>NUCLEOTIDE SEQUENCE</scope>
    <source>
        <strain evidence="10">GSE-TBD4-15B</strain>
    </source>
</reference>
<reference evidence="10" key="1">
    <citation type="submission" date="2021-05" db="EMBL/GenBank/DDBJ databases">
        <authorList>
            <person name="Pietrasiak N."/>
            <person name="Ward R."/>
            <person name="Stajich J.E."/>
            <person name="Kurbessoian T."/>
        </authorList>
    </citation>
    <scope>NUCLEOTIDE SEQUENCE</scope>
    <source>
        <strain evidence="10">GSE-TBD4-15B</strain>
    </source>
</reference>
<feature type="binding site" evidence="7">
    <location>
        <position position="418"/>
    </location>
    <ligand>
        <name>Mg(2+)</name>
        <dbReference type="ChEBI" id="CHEBI:18420"/>
    </ligand>
</feature>
<dbReference type="NCBIfam" id="TIGR03705">
    <property type="entry name" value="poly_P_kin"/>
    <property type="match status" value="1"/>
</dbReference>
<feature type="active site" description="Phosphohistidine intermediate" evidence="7">
    <location>
        <position position="477"/>
    </location>
</feature>
<comment type="catalytic activity">
    <reaction evidence="7 8">
        <text>[phosphate](n) + ATP = [phosphate](n+1) + ADP</text>
        <dbReference type="Rhea" id="RHEA:19573"/>
        <dbReference type="Rhea" id="RHEA-COMP:9859"/>
        <dbReference type="Rhea" id="RHEA-COMP:14280"/>
        <dbReference type="ChEBI" id="CHEBI:16838"/>
        <dbReference type="ChEBI" id="CHEBI:30616"/>
        <dbReference type="ChEBI" id="CHEBI:456216"/>
        <dbReference type="EC" id="2.7.4.1"/>
    </reaction>
</comment>
<dbReference type="InterPro" id="IPR041108">
    <property type="entry name" value="PP_kinase_C_1"/>
</dbReference>
<dbReference type="InterPro" id="IPR024953">
    <property type="entry name" value="PP_kinase_middle"/>
</dbReference>
<dbReference type="Pfam" id="PF02503">
    <property type="entry name" value="PP_kinase"/>
    <property type="match status" value="1"/>
</dbReference>
<dbReference type="PROSITE" id="PS50035">
    <property type="entry name" value="PLD"/>
    <property type="match status" value="1"/>
</dbReference>
<dbReference type="NCBIfam" id="NF003917">
    <property type="entry name" value="PRK05443.1-1"/>
    <property type="match status" value="1"/>
</dbReference>
<protein>
    <recommendedName>
        <fullName evidence="7 8">Polyphosphate kinase</fullName>
        <ecNumber evidence="7 8">2.7.4.1</ecNumber>
    </recommendedName>
    <alternativeName>
        <fullName evidence="7">ATP-polyphosphate phosphotransferase</fullName>
    </alternativeName>
    <alternativeName>
        <fullName evidence="7">Polyphosphoric acid kinase</fullName>
    </alternativeName>
</protein>
<feature type="domain" description="PLD phosphodiesterase" evidence="9">
    <location>
        <begin position="629"/>
        <end position="659"/>
    </location>
</feature>
<evidence type="ECO:0000256" key="8">
    <source>
        <dbReference type="RuleBase" id="RU003800"/>
    </source>
</evidence>
<keyword evidence="1 7" id="KW-0597">Phosphoprotein</keyword>
<feature type="binding site" evidence="7">
    <location>
        <position position="447"/>
    </location>
    <ligand>
        <name>Mg(2+)</name>
        <dbReference type="ChEBI" id="CHEBI:18420"/>
    </ligand>
</feature>
<evidence type="ECO:0000256" key="2">
    <source>
        <dbReference type="ARBA" id="ARBA00022679"/>
    </source>
</evidence>
<dbReference type="Gene3D" id="1.20.58.310">
    <property type="entry name" value="Polyphosphate kinase N-terminal domain"/>
    <property type="match status" value="1"/>
</dbReference>
<dbReference type="SUPFAM" id="SSF56024">
    <property type="entry name" value="Phospholipase D/nuclease"/>
    <property type="match status" value="2"/>
</dbReference>
<sequence>MLVEAAIHTDPEADPAASQTHLETALSQPDYYFDREFSWIEFNNRILHEAFDPRTPLLERLNFMAIFCSNLDEFFMVRVAALKQSEKQFENQPEAKATLTDSLMAIAERLRPMVEQHQRHFQQALCPQLAAQGIEICSHDSLQPEQQAYLAQYFSETIFPVLTPLAIDASHPFPYIANLSLNLAVVVQDGQTGAQRFARVAVPELLPRFVPLPAELTEAPRSRRRKPIWTAVPIEQVIAQHLPLLFYGMTVQAHYAFRITRNAEVELEDEPVDLLRAVEQELRRRRVGATAVRLEIEATAPAWIRRSLMRALGLSEADIYDVQGLLDLRALRVLVALPLPRLKYPPWNPPVPSRLRSIQPGSMAEQLCPSSEDIFSLIRQGDQLLHHPYDSFPASVQLFLATAATDPQVLAIKMTLYRTTDSPILDSLIAAAENGKQVAVLVELQARFDEANNILWARRLEQAGVHVVHGLVGLKTHAKVILVVRREGQELKRYVHLGTGDYNPKTAAFCTDVGLLSCREALGADLSELFNYLTGHSRQRQYRELLVAPVNLRQQLIELIQREAAAAKAGDPARIVAKLGALVDPQLIAALYTASQAGVKIDLIIQNICTLRPQLPGISDNICVISLVGRFLEHSRILYFHNRGASETYIGSADWMTRSLNRRVEVMAPVRDPALSQDLQEILGILLADNRHAWELRPTGRYVQRRPRAVRSEINAQRLFMEAALEAEG</sequence>
<dbReference type="InterPro" id="IPR025200">
    <property type="entry name" value="PPK_C_dom2"/>
</dbReference>
<keyword evidence="6 7" id="KW-0460">Magnesium</keyword>
<dbReference type="HAMAP" id="MF_00347">
    <property type="entry name" value="Polyphosphate_kinase"/>
    <property type="match status" value="1"/>
</dbReference>
<evidence type="ECO:0000256" key="5">
    <source>
        <dbReference type="ARBA" id="ARBA00022840"/>
    </source>
</evidence>
<dbReference type="Pfam" id="PF13090">
    <property type="entry name" value="PP_kinase_C"/>
    <property type="match status" value="1"/>
</dbReference>
<dbReference type="Proteomes" id="UP000707356">
    <property type="component" value="Unassembled WGS sequence"/>
</dbReference>
<dbReference type="Gene3D" id="3.30.870.10">
    <property type="entry name" value="Endonuclease Chain A"/>
    <property type="match status" value="2"/>
</dbReference>
<dbReference type="SUPFAM" id="SSF143724">
    <property type="entry name" value="PHP14-like"/>
    <property type="match status" value="1"/>
</dbReference>
<accession>A0A951U5G3</accession>
<dbReference type="Gene3D" id="3.30.1840.10">
    <property type="entry name" value="Polyphosphate kinase middle domain"/>
    <property type="match status" value="1"/>
</dbReference>
<dbReference type="Pfam" id="PF13089">
    <property type="entry name" value="PP_kinase_N"/>
    <property type="match status" value="1"/>
</dbReference>
<dbReference type="InterPro" id="IPR025198">
    <property type="entry name" value="PPK_N_dom"/>
</dbReference>
<evidence type="ECO:0000256" key="1">
    <source>
        <dbReference type="ARBA" id="ARBA00022553"/>
    </source>
</evidence>
<dbReference type="PIRSF" id="PIRSF015589">
    <property type="entry name" value="PP_kinase"/>
    <property type="match status" value="1"/>
</dbReference>
<dbReference type="AlphaFoldDB" id="A0A951U5G3"/>
<evidence type="ECO:0000259" key="9">
    <source>
        <dbReference type="PROSITE" id="PS50035"/>
    </source>
</evidence>
<evidence type="ECO:0000313" key="11">
    <source>
        <dbReference type="Proteomes" id="UP000707356"/>
    </source>
</evidence>
<organism evidence="10 11">
    <name type="scientific">Pegethrix bostrychoides GSE-TBD4-15B</name>
    <dbReference type="NCBI Taxonomy" id="2839662"/>
    <lineage>
        <taxon>Bacteria</taxon>
        <taxon>Bacillati</taxon>
        <taxon>Cyanobacteriota</taxon>
        <taxon>Cyanophyceae</taxon>
        <taxon>Oculatellales</taxon>
        <taxon>Oculatellaceae</taxon>
        <taxon>Pegethrix</taxon>
    </lineage>
</organism>
<feature type="binding site" evidence="7">
    <location>
        <position position="634"/>
    </location>
    <ligand>
        <name>ATP</name>
        <dbReference type="ChEBI" id="CHEBI:30616"/>
    </ligand>
</feature>
<dbReference type="InterPro" id="IPR036830">
    <property type="entry name" value="PP_kinase_middle_dom_sf"/>
</dbReference>
<comment type="PTM">
    <text evidence="7 8">An intermediate of this reaction is the autophosphorylated ppk in which a phosphate is covalently linked to a histidine residue through a N-P bond.</text>
</comment>
<dbReference type="InterPro" id="IPR001736">
    <property type="entry name" value="PLipase_D/transphosphatidylase"/>
</dbReference>
<evidence type="ECO:0000256" key="3">
    <source>
        <dbReference type="ARBA" id="ARBA00022741"/>
    </source>
</evidence>
<comment type="caution">
    <text evidence="7">Lacks conserved residue(s) required for the propagation of feature annotation.</text>
</comment>
<dbReference type="CDD" id="cd09165">
    <property type="entry name" value="PLDc_PaPPK1_C1_like"/>
    <property type="match status" value="1"/>
</dbReference>
<keyword evidence="5 7" id="KW-0067">ATP-binding</keyword>
<keyword evidence="4 7" id="KW-0418">Kinase</keyword>
<dbReference type="EMBL" id="JAHHHV010000069">
    <property type="protein sequence ID" value="MBW4466605.1"/>
    <property type="molecule type" value="Genomic_DNA"/>
</dbReference>
<comment type="cofactor">
    <cofactor evidence="7">
        <name>Mg(2+)</name>
        <dbReference type="ChEBI" id="CHEBI:18420"/>
    </cofactor>
</comment>
<dbReference type="GO" id="GO:0006799">
    <property type="term" value="P:polyphosphate biosynthetic process"/>
    <property type="evidence" value="ECO:0007669"/>
    <property type="project" value="UniProtKB-UniRule"/>
</dbReference>
<name>A0A951U5G3_9CYAN</name>
<dbReference type="InterPro" id="IPR036832">
    <property type="entry name" value="PPK_N_dom_sf"/>
</dbReference>
<gene>
    <name evidence="10" type="primary">ppk1</name>
    <name evidence="7" type="synonym">ppk</name>
    <name evidence="10" type="ORF">KME07_14365</name>
</gene>
<dbReference type="CDD" id="cd09168">
    <property type="entry name" value="PLDc_PaPPK1_C2_like"/>
    <property type="match status" value="1"/>
</dbReference>
<dbReference type="PANTHER" id="PTHR30218">
    <property type="entry name" value="POLYPHOSPHATE KINASE"/>
    <property type="match status" value="1"/>
</dbReference>
<dbReference type="EC" id="2.7.4.1" evidence="7 8"/>
<dbReference type="SUPFAM" id="SSF140356">
    <property type="entry name" value="PPK N-terminal domain-like"/>
    <property type="match status" value="1"/>
</dbReference>
<dbReference type="GO" id="GO:0008976">
    <property type="term" value="F:polyphosphate kinase activity"/>
    <property type="evidence" value="ECO:0007669"/>
    <property type="project" value="UniProtKB-UniRule"/>
</dbReference>
<evidence type="ECO:0000256" key="7">
    <source>
        <dbReference type="HAMAP-Rule" id="MF_00347"/>
    </source>
</evidence>
<keyword evidence="7" id="KW-0479">Metal-binding</keyword>
<evidence type="ECO:0000313" key="10">
    <source>
        <dbReference type="EMBL" id="MBW4466605.1"/>
    </source>
</evidence>
<dbReference type="GO" id="GO:0009358">
    <property type="term" value="C:polyphosphate kinase complex"/>
    <property type="evidence" value="ECO:0007669"/>
    <property type="project" value="InterPro"/>
</dbReference>
<dbReference type="Pfam" id="PF17941">
    <property type="entry name" value="PP_kinase_C_1"/>
    <property type="match status" value="1"/>
</dbReference>
<dbReference type="GO" id="GO:0005524">
    <property type="term" value="F:ATP binding"/>
    <property type="evidence" value="ECO:0007669"/>
    <property type="project" value="UniProtKB-KW"/>
</dbReference>
<comment type="caution">
    <text evidence="10">The sequence shown here is derived from an EMBL/GenBank/DDBJ whole genome shotgun (WGS) entry which is preliminary data.</text>
</comment>
<dbReference type="PANTHER" id="PTHR30218:SF0">
    <property type="entry name" value="POLYPHOSPHATE KINASE"/>
    <property type="match status" value="1"/>
</dbReference>